<dbReference type="InterPro" id="IPR055357">
    <property type="entry name" value="LRR_At1g61320_AtMIF1"/>
</dbReference>
<dbReference type="SUPFAM" id="SSF52047">
    <property type="entry name" value="RNI-like"/>
    <property type="match status" value="1"/>
</dbReference>
<dbReference type="InterPro" id="IPR036047">
    <property type="entry name" value="F-box-like_dom_sf"/>
</dbReference>
<dbReference type="PANTHER" id="PTHR34223">
    <property type="entry name" value="OS11G0201299 PROTEIN"/>
    <property type="match status" value="1"/>
</dbReference>
<dbReference type="EMBL" id="BMAC01000219">
    <property type="protein sequence ID" value="GFP90505.1"/>
    <property type="molecule type" value="Genomic_DNA"/>
</dbReference>
<protein>
    <submittedName>
        <fullName evidence="2">Putative F-box/FBD/LRR-repeat protein at3g59240</fullName>
    </submittedName>
</protein>
<dbReference type="InterPro" id="IPR001810">
    <property type="entry name" value="F-box_dom"/>
</dbReference>
<dbReference type="Proteomes" id="UP000653305">
    <property type="component" value="Unassembled WGS sequence"/>
</dbReference>
<dbReference type="CDD" id="cd22160">
    <property type="entry name" value="F-box_AtFBL13-like"/>
    <property type="match status" value="1"/>
</dbReference>
<dbReference type="Gene3D" id="3.80.10.10">
    <property type="entry name" value="Ribonuclease Inhibitor"/>
    <property type="match status" value="1"/>
</dbReference>
<dbReference type="PANTHER" id="PTHR34223:SF51">
    <property type="entry name" value="OS06G0556300 PROTEIN"/>
    <property type="match status" value="1"/>
</dbReference>
<dbReference type="SMART" id="SM00256">
    <property type="entry name" value="FBOX"/>
    <property type="match status" value="1"/>
</dbReference>
<dbReference type="InterPro" id="IPR006566">
    <property type="entry name" value="FBD"/>
</dbReference>
<proteinExistence type="predicted"/>
<dbReference type="SMART" id="SM00579">
    <property type="entry name" value="FBD"/>
    <property type="match status" value="1"/>
</dbReference>
<dbReference type="SUPFAM" id="SSF81383">
    <property type="entry name" value="F-box domain"/>
    <property type="match status" value="1"/>
</dbReference>
<dbReference type="OrthoDB" id="868202at2759"/>
<organism evidence="2 3">
    <name type="scientific">Phtheirospermum japonicum</name>
    <dbReference type="NCBI Taxonomy" id="374723"/>
    <lineage>
        <taxon>Eukaryota</taxon>
        <taxon>Viridiplantae</taxon>
        <taxon>Streptophyta</taxon>
        <taxon>Embryophyta</taxon>
        <taxon>Tracheophyta</taxon>
        <taxon>Spermatophyta</taxon>
        <taxon>Magnoliopsida</taxon>
        <taxon>eudicotyledons</taxon>
        <taxon>Gunneridae</taxon>
        <taxon>Pentapetalae</taxon>
        <taxon>asterids</taxon>
        <taxon>lamiids</taxon>
        <taxon>Lamiales</taxon>
        <taxon>Orobanchaceae</taxon>
        <taxon>Orobanchaceae incertae sedis</taxon>
        <taxon>Phtheirospermum</taxon>
    </lineage>
</organism>
<dbReference type="Gene3D" id="1.20.1280.50">
    <property type="match status" value="1"/>
</dbReference>
<dbReference type="AlphaFoldDB" id="A0A830C588"/>
<dbReference type="InterPro" id="IPR053781">
    <property type="entry name" value="F-box_AtFBL13-like"/>
</dbReference>
<dbReference type="Pfam" id="PF23622">
    <property type="entry name" value="LRR_At1g61320_AtMIF1"/>
    <property type="match status" value="1"/>
</dbReference>
<keyword evidence="3" id="KW-1185">Reference proteome</keyword>
<dbReference type="PROSITE" id="PS50181">
    <property type="entry name" value="FBOX"/>
    <property type="match status" value="1"/>
</dbReference>
<gene>
    <name evidence="2" type="ORF">PHJA_001194400</name>
</gene>
<comment type="caution">
    <text evidence="2">The sequence shown here is derived from an EMBL/GenBank/DDBJ whole genome shotgun (WGS) entry which is preliminary data.</text>
</comment>
<feature type="domain" description="F-box" evidence="1">
    <location>
        <begin position="20"/>
        <end position="72"/>
    </location>
</feature>
<evidence type="ECO:0000313" key="2">
    <source>
        <dbReference type="EMBL" id="GFP90505.1"/>
    </source>
</evidence>
<evidence type="ECO:0000259" key="1">
    <source>
        <dbReference type="PROSITE" id="PS50181"/>
    </source>
</evidence>
<accession>A0A830C588</accession>
<sequence>MQSPSLCKKSRTPRPKKCFADRLSSLPDDILHRVFFFLDFLDVVRTSVLSKRWTYVWKSVPYLNFNLDWYLKHNYNNNTFQHSGPHHKFWDFINSSLHLRDGSQIIKICLYCDNTMTDQLNGLIRVVGWRKVQEFSLLGGDYASDELEFHRGACETLTALTLNFYDTIALRVAAVFSNLRTLSLRGVCITNDAAKKLFSDGCGKLEDVNLEDCQIRDIEQIDISARNLKILTIVNVCTCEKFWVVGSFDCMLRISAPNLVSFSFVGPMLLGFVLVDTVSLKNVTIRLMRVPKGYNTKYKNHVLCPARFVGLNTAKTLTLSSLFVNYFCPTFSDSWAAFILDNVSHLELEVRYRASFWEGMINLLRCSPNIEALVIRLKEGRRPHRRSKKEIENRCSWESRVEDIACLTYNVKFIQVSNLDGSEMALELVKFLLQNGKALQKMEIMHKSVVKKRMNLSKLMALPKASSEVIISFPEHDQRIIPWFDKGDSDPELCG</sequence>
<dbReference type="Pfam" id="PF00646">
    <property type="entry name" value="F-box"/>
    <property type="match status" value="1"/>
</dbReference>
<evidence type="ECO:0000313" key="3">
    <source>
        <dbReference type="Proteomes" id="UP000653305"/>
    </source>
</evidence>
<dbReference type="InterPro" id="IPR032675">
    <property type="entry name" value="LRR_dom_sf"/>
</dbReference>
<dbReference type="InterPro" id="IPR053197">
    <property type="entry name" value="F-box_SCFL_complex_component"/>
</dbReference>
<name>A0A830C588_9LAMI</name>
<reference evidence="2" key="1">
    <citation type="submission" date="2020-07" db="EMBL/GenBank/DDBJ databases">
        <title>Ethylene signaling mediates host invasion by parasitic plants.</title>
        <authorList>
            <person name="Yoshida S."/>
        </authorList>
    </citation>
    <scope>NUCLEOTIDE SEQUENCE</scope>
    <source>
        <strain evidence="2">Okayama</strain>
    </source>
</reference>